<name>A0A8B3CUE0_9LEPT</name>
<dbReference type="RefSeq" id="WP_118980482.1">
    <property type="nucleotide sequence ID" value="NZ_QHCS01000001.1"/>
</dbReference>
<keyword evidence="1" id="KW-0472">Membrane</keyword>
<comment type="caution">
    <text evidence="2">The sequence shown here is derived from an EMBL/GenBank/DDBJ whole genome shotgun (WGS) entry which is preliminary data.</text>
</comment>
<keyword evidence="1" id="KW-0812">Transmembrane</keyword>
<accession>A0A8B3CUE0</accession>
<protein>
    <submittedName>
        <fullName evidence="2">Uncharacterized protein</fullName>
    </submittedName>
</protein>
<evidence type="ECO:0000256" key="1">
    <source>
        <dbReference type="SAM" id="Phobius"/>
    </source>
</evidence>
<evidence type="ECO:0000313" key="2">
    <source>
        <dbReference type="EMBL" id="RHX87876.1"/>
    </source>
</evidence>
<dbReference type="EMBL" id="QHCS01000001">
    <property type="protein sequence ID" value="RHX87876.1"/>
    <property type="molecule type" value="Genomic_DNA"/>
</dbReference>
<gene>
    <name evidence="2" type="ORF">DLM78_02545</name>
</gene>
<proteinExistence type="predicted"/>
<keyword evidence="1" id="KW-1133">Transmembrane helix</keyword>
<evidence type="ECO:0000313" key="3">
    <source>
        <dbReference type="Proteomes" id="UP000266669"/>
    </source>
</evidence>
<reference evidence="3" key="1">
    <citation type="submission" date="2018-05" db="EMBL/GenBank/DDBJ databases">
        <title>Leptospira yasudae sp. nov. and Leptospira stimsonii sp. nov., two pathogenic species of the genus Leptospira isolated from environmental sources.</title>
        <authorList>
            <person name="Casanovas-Massana A."/>
            <person name="Hamond C."/>
            <person name="Santos L.A."/>
            <person name="Hacker K.P."/>
            <person name="Balassiano I."/>
            <person name="Medeiros M.A."/>
            <person name="Reis M.G."/>
            <person name="Ko A.I."/>
            <person name="Wunder E.A."/>
        </authorList>
    </citation>
    <scope>NUCLEOTIDE SEQUENCE [LARGE SCALE GENOMIC DNA]</scope>
    <source>
        <strain evidence="3">AMB6-RJ</strain>
    </source>
</reference>
<dbReference type="Proteomes" id="UP000266669">
    <property type="component" value="Unassembled WGS sequence"/>
</dbReference>
<dbReference type="AlphaFoldDB" id="A0A8B3CUE0"/>
<organism evidence="2 3">
    <name type="scientific">Leptospira stimsonii</name>
    <dbReference type="NCBI Taxonomy" id="2202203"/>
    <lineage>
        <taxon>Bacteria</taxon>
        <taxon>Pseudomonadati</taxon>
        <taxon>Spirochaetota</taxon>
        <taxon>Spirochaetia</taxon>
        <taxon>Leptospirales</taxon>
        <taxon>Leptospiraceae</taxon>
        <taxon>Leptospira</taxon>
    </lineage>
</organism>
<sequence length="63" mass="7419">MAFSILPIWNGWDLFWKEFQFGVKSIFFTSFATGIEMEILQCAIVSFLFFFVQKVLIALCRLE</sequence>
<feature type="transmembrane region" description="Helical" evidence="1">
    <location>
        <begin position="26"/>
        <end position="52"/>
    </location>
</feature>